<proteinExistence type="predicted"/>
<organism evidence="1">
    <name type="scientific">Eutreptiella gymnastica</name>
    <dbReference type="NCBI Taxonomy" id="73025"/>
    <lineage>
        <taxon>Eukaryota</taxon>
        <taxon>Discoba</taxon>
        <taxon>Euglenozoa</taxon>
        <taxon>Euglenida</taxon>
        <taxon>Spirocuta</taxon>
        <taxon>Euglenophyceae</taxon>
        <taxon>Eutreptiales</taxon>
        <taxon>Eutreptiaceae</taxon>
        <taxon>Eutreptiella</taxon>
    </lineage>
</organism>
<dbReference type="Gene3D" id="3.30.559.10">
    <property type="entry name" value="Chloramphenicol acetyltransferase-like domain"/>
    <property type="match status" value="1"/>
</dbReference>
<protein>
    <submittedName>
        <fullName evidence="1">Uncharacterized protein</fullName>
    </submittedName>
</protein>
<dbReference type="EMBL" id="HBGA01139494">
    <property type="protein sequence ID" value="CAD9040101.1"/>
    <property type="molecule type" value="Transcribed_RNA"/>
</dbReference>
<sequence length="220" mass="24353">MVIQGCPSDGMQTCQFTFNVHRIASLKHSLNAPLNGSPPGCPPATANDVLMAIAACSLVPFETAQPLAHPTARLSVMADPRGRGLPADYFGNAAHAISLYVDWQVLQSRDLGLVVRTLRMQMDQALEALYVTCKTDPQPAPEQPALLYWNSWGRAQGMLGADFGAGLRRFEWLNLLRLECERVYIVVPVDKDNFMLQVTLPRVQMEHLALVWQAFLPVEP</sequence>
<gene>
    <name evidence="1" type="ORF">EGYM00392_LOCUS51267</name>
</gene>
<accession>A0A7S1NTY1</accession>
<dbReference type="AlphaFoldDB" id="A0A7S1NTY1"/>
<name>A0A7S1NTY1_9EUGL</name>
<evidence type="ECO:0000313" key="1">
    <source>
        <dbReference type="EMBL" id="CAD9040101.1"/>
    </source>
</evidence>
<dbReference type="InterPro" id="IPR023213">
    <property type="entry name" value="CAT-like_dom_sf"/>
</dbReference>
<reference evidence="1" key="1">
    <citation type="submission" date="2021-01" db="EMBL/GenBank/DDBJ databases">
        <authorList>
            <person name="Corre E."/>
            <person name="Pelletier E."/>
            <person name="Niang G."/>
            <person name="Scheremetjew M."/>
            <person name="Finn R."/>
            <person name="Kale V."/>
            <person name="Holt S."/>
            <person name="Cochrane G."/>
            <person name="Meng A."/>
            <person name="Brown T."/>
            <person name="Cohen L."/>
        </authorList>
    </citation>
    <scope>NUCLEOTIDE SEQUENCE</scope>
    <source>
        <strain evidence="1">NIES-381</strain>
    </source>
</reference>